<proteinExistence type="predicted"/>
<name>A0ABV6G4W8_9GAMM</name>
<dbReference type="EMBL" id="JBHLVX010000043">
    <property type="protein sequence ID" value="MFC0268543.1"/>
    <property type="molecule type" value="Genomic_DNA"/>
</dbReference>
<evidence type="ECO:0000313" key="1">
    <source>
        <dbReference type="EMBL" id="MFC0268543.1"/>
    </source>
</evidence>
<evidence type="ECO:0000313" key="2">
    <source>
        <dbReference type="Proteomes" id="UP001589814"/>
    </source>
</evidence>
<dbReference type="InterPro" id="IPR048374">
    <property type="entry name" value="YuA_Gp49-like"/>
</dbReference>
<organism evidence="1 2">
    <name type="scientific">Kushneria aurantia</name>
    <dbReference type="NCBI Taxonomy" id="504092"/>
    <lineage>
        <taxon>Bacteria</taxon>
        <taxon>Pseudomonadati</taxon>
        <taxon>Pseudomonadota</taxon>
        <taxon>Gammaproteobacteria</taxon>
        <taxon>Oceanospirillales</taxon>
        <taxon>Halomonadaceae</taxon>
        <taxon>Kushneria</taxon>
    </lineage>
</organism>
<dbReference type="RefSeq" id="WP_019950151.1">
    <property type="nucleotide sequence ID" value="NZ_JBHLVX010000043.1"/>
</dbReference>
<reference evidence="1 2" key="1">
    <citation type="submission" date="2024-09" db="EMBL/GenBank/DDBJ databases">
        <authorList>
            <person name="Sun Q."/>
            <person name="Mori K."/>
        </authorList>
    </citation>
    <scope>NUCLEOTIDE SEQUENCE [LARGE SCALE GENOMIC DNA]</scope>
    <source>
        <strain evidence="1 2">CCM 7415</strain>
    </source>
</reference>
<accession>A0ABV6G4W8</accession>
<sequence length="86" mass="9886">MNTRIAGIPCIVEVTHYEPYHAGTFFEPPSGPEIEYSIYDRRGRPAAWLDGKRTENDDIAILEQHEDELRGARDEEHIDAYIDALK</sequence>
<dbReference type="Gene3D" id="3.30.300.260">
    <property type="match status" value="1"/>
</dbReference>
<comment type="caution">
    <text evidence="1">The sequence shown here is derived from an EMBL/GenBank/DDBJ whole genome shotgun (WGS) entry which is preliminary data.</text>
</comment>
<gene>
    <name evidence="1" type="ORF">ACFFHW_11230</name>
</gene>
<dbReference type="Proteomes" id="UP001589814">
    <property type="component" value="Unassembled WGS sequence"/>
</dbReference>
<protein>
    <submittedName>
        <fullName evidence="1">Uncharacterized protein</fullName>
    </submittedName>
</protein>
<keyword evidence="2" id="KW-1185">Reference proteome</keyword>
<dbReference type="Pfam" id="PF20788">
    <property type="entry name" value="YuA_Gp49"/>
    <property type="match status" value="1"/>
</dbReference>